<gene>
    <name evidence="2" type="ORF">G6O67_006861</name>
</gene>
<dbReference type="Proteomes" id="UP000557566">
    <property type="component" value="Unassembled WGS sequence"/>
</dbReference>
<evidence type="ECO:0000256" key="1">
    <source>
        <dbReference type="SAM" id="MobiDB-lite"/>
    </source>
</evidence>
<reference evidence="2 3" key="1">
    <citation type="journal article" date="2020" name="Genome Biol. Evol.">
        <title>A new high-quality draft genome assembly of the Chinese cordyceps Ophiocordyceps sinensis.</title>
        <authorList>
            <person name="Shu R."/>
            <person name="Zhang J."/>
            <person name="Meng Q."/>
            <person name="Zhang H."/>
            <person name="Zhou G."/>
            <person name="Li M."/>
            <person name="Wu P."/>
            <person name="Zhao Y."/>
            <person name="Chen C."/>
            <person name="Qin Q."/>
        </authorList>
    </citation>
    <scope>NUCLEOTIDE SEQUENCE [LARGE SCALE GENOMIC DNA]</scope>
    <source>
        <strain evidence="2 3">IOZ07</strain>
    </source>
</reference>
<feature type="compositionally biased region" description="Low complexity" evidence="1">
    <location>
        <begin position="33"/>
        <end position="42"/>
    </location>
</feature>
<feature type="compositionally biased region" description="Low complexity" evidence="1">
    <location>
        <begin position="399"/>
        <end position="418"/>
    </location>
</feature>
<accession>A0A8H4LWL3</accession>
<dbReference type="OrthoDB" id="4923727at2759"/>
<dbReference type="EMBL" id="JAAVMX010000007">
    <property type="protein sequence ID" value="KAF4506818.1"/>
    <property type="molecule type" value="Genomic_DNA"/>
</dbReference>
<name>A0A8H4LWL3_9HYPO</name>
<feature type="compositionally biased region" description="Low complexity" evidence="1">
    <location>
        <begin position="380"/>
        <end position="389"/>
    </location>
</feature>
<organism evidence="2 3">
    <name type="scientific">Ophiocordyceps sinensis</name>
    <dbReference type="NCBI Taxonomy" id="72228"/>
    <lineage>
        <taxon>Eukaryota</taxon>
        <taxon>Fungi</taxon>
        <taxon>Dikarya</taxon>
        <taxon>Ascomycota</taxon>
        <taxon>Pezizomycotina</taxon>
        <taxon>Sordariomycetes</taxon>
        <taxon>Hypocreomycetidae</taxon>
        <taxon>Hypocreales</taxon>
        <taxon>Ophiocordycipitaceae</taxon>
        <taxon>Ophiocordyceps</taxon>
    </lineage>
</organism>
<keyword evidence="3" id="KW-1185">Reference proteome</keyword>
<feature type="region of interest" description="Disordered" evidence="1">
    <location>
        <begin position="369"/>
        <end position="418"/>
    </location>
</feature>
<proteinExistence type="predicted"/>
<comment type="caution">
    <text evidence="2">The sequence shown here is derived from an EMBL/GenBank/DDBJ whole genome shotgun (WGS) entry which is preliminary data.</text>
</comment>
<evidence type="ECO:0000313" key="2">
    <source>
        <dbReference type="EMBL" id="KAF4506818.1"/>
    </source>
</evidence>
<dbReference type="AlphaFoldDB" id="A0A8H4LWL3"/>
<feature type="region of interest" description="Disordered" evidence="1">
    <location>
        <begin position="1"/>
        <end position="51"/>
    </location>
</feature>
<evidence type="ECO:0000313" key="3">
    <source>
        <dbReference type="Proteomes" id="UP000557566"/>
    </source>
</evidence>
<protein>
    <submittedName>
        <fullName evidence="2">Uncharacterized protein</fullName>
    </submittedName>
</protein>
<feature type="compositionally biased region" description="Basic and acidic residues" evidence="1">
    <location>
        <begin position="15"/>
        <end position="32"/>
    </location>
</feature>
<sequence length="418" mass="46858">MSAMAVHTHNLNVEAKPKAKAKPEAKPKEAKPNAKPNATNAKPKAKPKVRRKAPLWFKRQLELRVPITQLRCARARTSRIRADSEGINIDDFNRQVAQDMDFTYVEALDYIATLNHVEAQDFPVAAIFKPKLRIELVPPSASKTLETALTRLSEEQHMPSVMTHGRQYTTGGGLCAYFARVCHALHDEDASGLMRTKTSIYFSKGDSERNLKNDRRPRIWGARDVLLDGDAAFGCILVNEGPFPATPDKLLHCELYSALSLLRRRVDNLEDQGHPEETPHELAPPTVIVTVAEEWPTTPEDEDDIDLTVPEYEFVPPRLYIEVGKILDVTEVRRVQEWTVEDRARWANKLGVIMRHVLDPRLGKAEATEEEMLELEKSAESQSESSETSTYVPSEDAKSSASESSASEPSSAWSSPKK</sequence>